<dbReference type="PANTHER" id="PTHR47944">
    <property type="entry name" value="CYTOCHROME P450 98A9"/>
    <property type="match status" value="1"/>
</dbReference>
<sequence length="544" mass="61579">MLSSISTSLFSHVHHHHHPDFQLLPLSLLLALLSLIILVSYCLNLSLLPKLSTKRQAALPPGPGHSLGFPFLGNFFLLGHSPHVSLRLLAKKFGPIMYLRLGQIPCVVVSSADMVRACFKENDQAFAGRPHYAYGKHLMYNCKGIGFAQYGPRWIHMRKICTSQLFSAKSFESFSHARAQEISSMVRSIWVAYQKQEQVNVSQMVFAMAANNISNMVMGERIVEWTSTLTPKAQEFKQMINDFFWLVGVFNLGDHIPFLRPFDLQGYEKKMKQLHKKLDAFWEEKIQEHCRSKCSKGGHFLDFLISFTASTTPEAERLSLDDIKGALMDLFAAGTDTTSVAVEWAMSEVLNNKDVLKKAQEELEQVVGNTSMVQESHLHRLKYLQAIVKESLRLHPPSPLLGAREALESCQIGGYMIPKGTRLIVNEWCLGRDESVWERPTDFLPERFLQTQMDVRGQNFELIPFGGGRRICMGLPLALCNVQLSLANLLHCFDWQLPTHDQALDMSDKFAGTTLPKAIPLLVMPTPRLPNEFYSREFTQGELI</sequence>
<dbReference type="OrthoDB" id="2789670at2759"/>
<proteinExistence type="inferred from homology"/>
<dbReference type="InterPro" id="IPR017972">
    <property type="entry name" value="Cyt_P450_CS"/>
</dbReference>
<dbReference type="EMBL" id="CM035415">
    <property type="protein sequence ID" value="KAH7427032.1"/>
    <property type="molecule type" value="Genomic_DNA"/>
</dbReference>
<dbReference type="PRINTS" id="PR00463">
    <property type="entry name" value="EP450I"/>
</dbReference>
<evidence type="ECO:0000256" key="3">
    <source>
        <dbReference type="ARBA" id="ARBA00022723"/>
    </source>
</evidence>
<protein>
    <recommendedName>
        <fullName evidence="11">Cytochrome P450</fullName>
    </recommendedName>
</protein>
<keyword evidence="2 6" id="KW-0349">Heme</keyword>
<dbReference type="InterPro" id="IPR001128">
    <property type="entry name" value="Cyt_P450"/>
</dbReference>
<evidence type="ECO:0000313" key="10">
    <source>
        <dbReference type="Proteomes" id="UP000825935"/>
    </source>
</evidence>
<name>A0A8T2TVX4_CERRI</name>
<evidence type="ECO:0000256" key="6">
    <source>
        <dbReference type="PIRSR" id="PIRSR602401-1"/>
    </source>
</evidence>
<comment type="cofactor">
    <cofactor evidence="6">
        <name>heme</name>
        <dbReference type="ChEBI" id="CHEBI:30413"/>
    </cofactor>
</comment>
<evidence type="ECO:0000313" key="9">
    <source>
        <dbReference type="EMBL" id="KAH7427032.1"/>
    </source>
</evidence>
<keyword evidence="5 6" id="KW-0408">Iron</keyword>
<dbReference type="GO" id="GO:0004497">
    <property type="term" value="F:monooxygenase activity"/>
    <property type="evidence" value="ECO:0007669"/>
    <property type="project" value="UniProtKB-KW"/>
</dbReference>
<evidence type="ECO:0000256" key="8">
    <source>
        <dbReference type="SAM" id="Phobius"/>
    </source>
</evidence>
<dbReference type="CDD" id="cd20618">
    <property type="entry name" value="CYP71_clan"/>
    <property type="match status" value="1"/>
</dbReference>
<evidence type="ECO:0000256" key="2">
    <source>
        <dbReference type="ARBA" id="ARBA00022617"/>
    </source>
</evidence>
<feature type="binding site" description="axial binding residue" evidence="6">
    <location>
        <position position="472"/>
    </location>
    <ligand>
        <name>heme</name>
        <dbReference type="ChEBI" id="CHEBI:30413"/>
    </ligand>
    <ligandPart>
        <name>Fe</name>
        <dbReference type="ChEBI" id="CHEBI:18248"/>
    </ligandPart>
</feature>
<dbReference type="InterPro" id="IPR036396">
    <property type="entry name" value="Cyt_P450_sf"/>
</dbReference>
<keyword evidence="4 7" id="KW-0560">Oxidoreductase</keyword>
<feature type="transmembrane region" description="Helical" evidence="8">
    <location>
        <begin position="21"/>
        <end position="47"/>
    </location>
</feature>
<gene>
    <name evidence="9" type="ORF">KP509_10G026900</name>
</gene>
<accession>A0A8T2TVX4</accession>
<organism evidence="9 10">
    <name type="scientific">Ceratopteris richardii</name>
    <name type="common">Triangle waterfern</name>
    <dbReference type="NCBI Taxonomy" id="49495"/>
    <lineage>
        <taxon>Eukaryota</taxon>
        <taxon>Viridiplantae</taxon>
        <taxon>Streptophyta</taxon>
        <taxon>Embryophyta</taxon>
        <taxon>Tracheophyta</taxon>
        <taxon>Polypodiopsida</taxon>
        <taxon>Polypodiidae</taxon>
        <taxon>Polypodiales</taxon>
        <taxon>Pteridineae</taxon>
        <taxon>Pteridaceae</taxon>
        <taxon>Parkerioideae</taxon>
        <taxon>Ceratopteris</taxon>
    </lineage>
</organism>
<reference evidence="9" key="1">
    <citation type="submission" date="2021-08" db="EMBL/GenBank/DDBJ databases">
        <title>WGS assembly of Ceratopteris richardii.</title>
        <authorList>
            <person name="Marchant D.B."/>
            <person name="Chen G."/>
            <person name="Jenkins J."/>
            <person name="Shu S."/>
            <person name="Leebens-Mack J."/>
            <person name="Grimwood J."/>
            <person name="Schmutz J."/>
            <person name="Soltis P."/>
            <person name="Soltis D."/>
            <person name="Chen Z.-H."/>
        </authorList>
    </citation>
    <scope>NUCLEOTIDE SEQUENCE</scope>
    <source>
        <strain evidence="9">Whitten #5841</strain>
        <tissue evidence="9">Leaf</tissue>
    </source>
</reference>
<dbReference type="PRINTS" id="PR00385">
    <property type="entry name" value="P450"/>
</dbReference>
<evidence type="ECO:0000256" key="1">
    <source>
        <dbReference type="ARBA" id="ARBA00010617"/>
    </source>
</evidence>
<dbReference type="FunFam" id="1.10.630.10:FF:000026">
    <property type="entry name" value="Cytochrome P450 82C4"/>
    <property type="match status" value="1"/>
</dbReference>
<evidence type="ECO:0000256" key="5">
    <source>
        <dbReference type="ARBA" id="ARBA00023004"/>
    </source>
</evidence>
<dbReference type="PANTHER" id="PTHR47944:SF16">
    <property type="entry name" value="CYTOCHROME P450 FAMILY 1 SUBFAMILY A POLYPEPTIDE 1"/>
    <property type="match status" value="1"/>
</dbReference>
<keyword evidence="10" id="KW-1185">Reference proteome</keyword>
<keyword evidence="8" id="KW-0812">Transmembrane</keyword>
<feature type="transmembrane region" description="Helical" evidence="8">
    <location>
        <begin position="67"/>
        <end position="90"/>
    </location>
</feature>
<dbReference type="GO" id="GO:0020037">
    <property type="term" value="F:heme binding"/>
    <property type="evidence" value="ECO:0007669"/>
    <property type="project" value="InterPro"/>
</dbReference>
<evidence type="ECO:0000256" key="4">
    <source>
        <dbReference type="ARBA" id="ARBA00023002"/>
    </source>
</evidence>
<keyword evidence="3 6" id="KW-0479">Metal-binding</keyword>
<dbReference type="GO" id="GO:0005506">
    <property type="term" value="F:iron ion binding"/>
    <property type="evidence" value="ECO:0007669"/>
    <property type="project" value="InterPro"/>
</dbReference>
<dbReference type="Gene3D" id="1.10.630.10">
    <property type="entry name" value="Cytochrome P450"/>
    <property type="match status" value="1"/>
</dbReference>
<dbReference type="Pfam" id="PF00067">
    <property type="entry name" value="p450"/>
    <property type="match status" value="1"/>
</dbReference>
<dbReference type="Proteomes" id="UP000825935">
    <property type="component" value="Chromosome 10"/>
</dbReference>
<dbReference type="InterPro" id="IPR002401">
    <property type="entry name" value="Cyt_P450_E_grp-I"/>
</dbReference>
<dbReference type="PROSITE" id="PS00086">
    <property type="entry name" value="CYTOCHROME_P450"/>
    <property type="match status" value="1"/>
</dbReference>
<keyword evidence="7" id="KW-0503">Monooxygenase</keyword>
<dbReference type="GO" id="GO:0016705">
    <property type="term" value="F:oxidoreductase activity, acting on paired donors, with incorporation or reduction of molecular oxygen"/>
    <property type="evidence" value="ECO:0007669"/>
    <property type="project" value="InterPro"/>
</dbReference>
<keyword evidence="8" id="KW-0472">Membrane</keyword>
<evidence type="ECO:0000256" key="7">
    <source>
        <dbReference type="RuleBase" id="RU000461"/>
    </source>
</evidence>
<evidence type="ECO:0008006" key="11">
    <source>
        <dbReference type="Google" id="ProtNLM"/>
    </source>
</evidence>
<keyword evidence="8" id="KW-1133">Transmembrane helix</keyword>
<comment type="similarity">
    <text evidence="1 7">Belongs to the cytochrome P450 family.</text>
</comment>
<comment type="caution">
    <text evidence="9">The sequence shown here is derived from an EMBL/GenBank/DDBJ whole genome shotgun (WGS) entry which is preliminary data.</text>
</comment>
<dbReference type="AlphaFoldDB" id="A0A8T2TVX4"/>
<dbReference type="SUPFAM" id="SSF48264">
    <property type="entry name" value="Cytochrome P450"/>
    <property type="match status" value="1"/>
</dbReference>